<evidence type="ECO:0000313" key="5">
    <source>
        <dbReference type="Proteomes" id="UP000032180"/>
    </source>
</evidence>
<keyword evidence="5" id="KW-1185">Reference proteome</keyword>
<dbReference type="Gene3D" id="3.30.559.10">
    <property type="entry name" value="Chloramphenicol acetyltransferase-like domain"/>
    <property type="match status" value="2"/>
</dbReference>
<proteinExistence type="inferred from homology"/>
<dbReference type="InterPro" id="IPR050317">
    <property type="entry name" value="Plant_Fungal_Acyltransferase"/>
</dbReference>
<keyword evidence="2" id="KW-0808">Transferase</keyword>
<comment type="similarity">
    <text evidence="1">Belongs to the plant acyltransferase family.</text>
</comment>
<name>A0A0D9UZA9_9ORYZ</name>
<dbReference type="STRING" id="77586.A0A0D9UZA9"/>
<reference evidence="4 5" key="1">
    <citation type="submission" date="2012-08" db="EMBL/GenBank/DDBJ databases">
        <title>Oryza genome evolution.</title>
        <authorList>
            <person name="Wing R.A."/>
        </authorList>
    </citation>
    <scope>NUCLEOTIDE SEQUENCE</scope>
</reference>
<dbReference type="eggNOG" id="ENOG502QV4M">
    <property type="taxonomic scope" value="Eukaryota"/>
</dbReference>
<dbReference type="PANTHER" id="PTHR31642:SF160">
    <property type="entry name" value="HXXXD-TYPE ACYL-TRANSFERASE FAMILY PROTEIN"/>
    <property type="match status" value="1"/>
</dbReference>
<dbReference type="Gramene" id="LPERR01G09600.1">
    <property type="protein sequence ID" value="LPERR01G09600.1"/>
    <property type="gene ID" value="LPERR01G09600"/>
</dbReference>
<dbReference type="PANTHER" id="PTHR31642">
    <property type="entry name" value="TRICHOTHECENE 3-O-ACETYLTRANSFERASE"/>
    <property type="match status" value="1"/>
</dbReference>
<evidence type="ECO:0000256" key="2">
    <source>
        <dbReference type="ARBA" id="ARBA00022679"/>
    </source>
</evidence>
<reference evidence="4" key="3">
    <citation type="submission" date="2015-04" db="UniProtKB">
        <authorList>
            <consortium name="EnsemblPlants"/>
        </authorList>
    </citation>
    <scope>IDENTIFICATION</scope>
</reference>
<protein>
    <submittedName>
        <fullName evidence="4">Uncharacterized protein</fullName>
    </submittedName>
</protein>
<dbReference type="HOGENOM" id="CLU_014546_1_0_1"/>
<dbReference type="AlphaFoldDB" id="A0A0D9UZA9"/>
<keyword evidence="3" id="KW-0012">Acyltransferase</keyword>
<dbReference type="GO" id="GO:0050734">
    <property type="term" value="F:hydroxycinnamoyltransferase activity"/>
    <property type="evidence" value="ECO:0007669"/>
    <property type="project" value="UniProtKB-ARBA"/>
</dbReference>
<dbReference type="SUPFAM" id="SSF52777">
    <property type="entry name" value="CoA-dependent acyltransferases"/>
    <property type="match status" value="1"/>
</dbReference>
<dbReference type="Pfam" id="PF02458">
    <property type="entry name" value="Transferase"/>
    <property type="match status" value="1"/>
</dbReference>
<sequence length="476" mass="51199">MASGNGSDVRVLSRSLVKASDESIQPHVLPVSNLDLLPQTIQVSLFCIYPNPPPTANFRDVVAAFTAGLPSLLNYYFPLTGRIVTDPVSGIPEIHCYNQGAELVVGDAADVALSSLDYATVATSIRKVMFPYAADVALSVQVVSFACGGFTVSWCTNHVVVDGCALSALVSAWAELARSGTWTLPPASWPRHDRSVFRPHAAPSHCASLDAAFTPLDGERQVNVLTTDESFVGRLYYIDASDIARLRDAASRDGDGEQATRVQAVSAYLWKALAAVVGDRDARCRMGWWVDGRRRLTSQPELRNYVGNVVTFTAAEASVEEINRKPLPEVASMVRDAIAAPAPASSYDERFQEIVDWVEEHKGDKKRYIETVSIGLGSPAVNVTAFSSFAVDTDFGFGHAAMALPTSSFSARLCSAFVQIVARPGCDGSWIASAFVWPRLAAALEAGMVFKPVTTEYLGLRPASAVNLADMITSKI</sequence>
<reference evidence="5" key="2">
    <citation type="submission" date="2013-12" db="EMBL/GenBank/DDBJ databases">
        <authorList>
            <person name="Yu Y."/>
            <person name="Lee S."/>
            <person name="de Baynast K."/>
            <person name="Wissotski M."/>
            <person name="Liu L."/>
            <person name="Talag J."/>
            <person name="Goicoechea J."/>
            <person name="Angelova A."/>
            <person name="Jetty R."/>
            <person name="Kudrna D."/>
            <person name="Golser W."/>
            <person name="Rivera L."/>
            <person name="Zhang J."/>
            <person name="Wing R."/>
        </authorList>
    </citation>
    <scope>NUCLEOTIDE SEQUENCE</scope>
</reference>
<dbReference type="InterPro" id="IPR023213">
    <property type="entry name" value="CAT-like_dom_sf"/>
</dbReference>
<dbReference type="EnsemblPlants" id="LPERR01G09600.1">
    <property type="protein sequence ID" value="LPERR01G09600.1"/>
    <property type="gene ID" value="LPERR01G09600"/>
</dbReference>
<accession>A0A0D9UZA9</accession>
<dbReference type="Proteomes" id="UP000032180">
    <property type="component" value="Chromosome 1"/>
</dbReference>
<evidence type="ECO:0000256" key="3">
    <source>
        <dbReference type="ARBA" id="ARBA00023315"/>
    </source>
</evidence>
<evidence type="ECO:0000313" key="4">
    <source>
        <dbReference type="EnsemblPlants" id="LPERR01G09600.1"/>
    </source>
</evidence>
<organism evidence="4 5">
    <name type="scientific">Leersia perrieri</name>
    <dbReference type="NCBI Taxonomy" id="77586"/>
    <lineage>
        <taxon>Eukaryota</taxon>
        <taxon>Viridiplantae</taxon>
        <taxon>Streptophyta</taxon>
        <taxon>Embryophyta</taxon>
        <taxon>Tracheophyta</taxon>
        <taxon>Spermatophyta</taxon>
        <taxon>Magnoliopsida</taxon>
        <taxon>Liliopsida</taxon>
        <taxon>Poales</taxon>
        <taxon>Poaceae</taxon>
        <taxon>BOP clade</taxon>
        <taxon>Oryzoideae</taxon>
        <taxon>Oryzeae</taxon>
        <taxon>Oryzinae</taxon>
        <taxon>Leersia</taxon>
    </lineage>
</organism>
<evidence type="ECO:0000256" key="1">
    <source>
        <dbReference type="ARBA" id="ARBA00009861"/>
    </source>
</evidence>